<comment type="caution">
    <text evidence="1">The sequence shown here is derived from an EMBL/GenBank/DDBJ whole genome shotgun (WGS) entry which is preliminary data.</text>
</comment>
<dbReference type="EMBL" id="RXIC02000022">
    <property type="protein sequence ID" value="KAB1216709.1"/>
    <property type="molecule type" value="Genomic_DNA"/>
</dbReference>
<keyword evidence="2" id="KW-1185">Reference proteome</keyword>
<evidence type="ECO:0000313" key="2">
    <source>
        <dbReference type="Proteomes" id="UP000516437"/>
    </source>
</evidence>
<dbReference type="AlphaFoldDB" id="A0A6A1VUU5"/>
<dbReference type="Proteomes" id="UP000516437">
    <property type="component" value="Chromosome 4"/>
</dbReference>
<organism evidence="1 2">
    <name type="scientific">Morella rubra</name>
    <name type="common">Chinese bayberry</name>
    <dbReference type="NCBI Taxonomy" id="262757"/>
    <lineage>
        <taxon>Eukaryota</taxon>
        <taxon>Viridiplantae</taxon>
        <taxon>Streptophyta</taxon>
        <taxon>Embryophyta</taxon>
        <taxon>Tracheophyta</taxon>
        <taxon>Spermatophyta</taxon>
        <taxon>Magnoliopsida</taxon>
        <taxon>eudicotyledons</taxon>
        <taxon>Gunneridae</taxon>
        <taxon>Pentapetalae</taxon>
        <taxon>rosids</taxon>
        <taxon>fabids</taxon>
        <taxon>Fagales</taxon>
        <taxon>Myricaceae</taxon>
        <taxon>Morella</taxon>
    </lineage>
</organism>
<accession>A0A6A1VUU5</accession>
<sequence>MAFFGAVMQANEPVDLFLLPVALSYSLQIMDEGVIAVTPNEVSLDALVSPAGVISISQAALESLIFAG</sequence>
<gene>
    <name evidence="1" type="ORF">CJ030_MR4G015988</name>
</gene>
<dbReference type="GO" id="GO:0016874">
    <property type="term" value="F:ligase activity"/>
    <property type="evidence" value="ECO:0007669"/>
    <property type="project" value="UniProtKB-KW"/>
</dbReference>
<evidence type="ECO:0000313" key="1">
    <source>
        <dbReference type="EMBL" id="KAB1216709.1"/>
    </source>
</evidence>
<dbReference type="OrthoDB" id="2015992at2759"/>
<name>A0A6A1VUU5_9ROSI</name>
<reference evidence="1 2" key="1">
    <citation type="journal article" date="2019" name="Plant Biotechnol. J.">
        <title>The red bayberry genome and genetic basis of sex determination.</title>
        <authorList>
            <person name="Jia H.M."/>
            <person name="Jia H.J."/>
            <person name="Cai Q.L."/>
            <person name="Wang Y."/>
            <person name="Zhao H.B."/>
            <person name="Yang W.F."/>
            <person name="Wang G.Y."/>
            <person name="Li Y.H."/>
            <person name="Zhan D.L."/>
            <person name="Shen Y.T."/>
            <person name="Niu Q.F."/>
            <person name="Chang L."/>
            <person name="Qiu J."/>
            <person name="Zhao L."/>
            <person name="Xie H.B."/>
            <person name="Fu W.Y."/>
            <person name="Jin J."/>
            <person name="Li X.W."/>
            <person name="Jiao Y."/>
            <person name="Zhou C.C."/>
            <person name="Tu T."/>
            <person name="Chai C.Y."/>
            <person name="Gao J.L."/>
            <person name="Fan L.J."/>
            <person name="van de Weg E."/>
            <person name="Wang J.Y."/>
            <person name="Gao Z.S."/>
        </authorList>
    </citation>
    <scope>NUCLEOTIDE SEQUENCE [LARGE SCALE GENOMIC DNA]</scope>
    <source>
        <tissue evidence="1">Leaves</tissue>
    </source>
</reference>
<protein>
    <submittedName>
        <fullName evidence="1">5-formyltetrahydrofolate cyclo-ligase, mitochondrial</fullName>
    </submittedName>
</protein>
<keyword evidence="1" id="KW-0436">Ligase</keyword>
<proteinExistence type="predicted"/>